<dbReference type="InterPro" id="IPR051010">
    <property type="entry name" value="BCAA_transport"/>
</dbReference>
<evidence type="ECO:0000313" key="6">
    <source>
        <dbReference type="Proteomes" id="UP000037178"/>
    </source>
</evidence>
<dbReference type="Pfam" id="PF13458">
    <property type="entry name" value="Peripla_BP_6"/>
    <property type="match status" value="1"/>
</dbReference>
<dbReference type="STRING" id="1675527.AIOL_002113"/>
<dbReference type="InterPro" id="IPR028082">
    <property type="entry name" value="Peripla_BP_I"/>
</dbReference>
<evidence type="ECO:0000259" key="4">
    <source>
        <dbReference type="Pfam" id="PF13458"/>
    </source>
</evidence>
<dbReference type="InterPro" id="IPR028081">
    <property type="entry name" value="Leu-bd"/>
</dbReference>
<evidence type="ECO:0000256" key="1">
    <source>
        <dbReference type="ARBA" id="ARBA00010062"/>
    </source>
</evidence>
<dbReference type="Proteomes" id="UP000037178">
    <property type="component" value="Unassembled WGS sequence"/>
</dbReference>
<dbReference type="PANTHER" id="PTHR30483:SF6">
    <property type="entry name" value="PERIPLASMIC BINDING PROTEIN OF ABC TRANSPORTER FOR NATURAL AMINO ACIDS"/>
    <property type="match status" value="1"/>
</dbReference>
<evidence type="ECO:0000256" key="3">
    <source>
        <dbReference type="ARBA" id="ARBA00022970"/>
    </source>
</evidence>
<name>A0A0J9E391_9RHOB</name>
<dbReference type="Gene3D" id="3.40.50.2300">
    <property type="match status" value="2"/>
</dbReference>
<protein>
    <submittedName>
        <fullName evidence="5">Branched-chain amino acid ABC transporter, amino acid-binding protein</fullName>
    </submittedName>
</protein>
<evidence type="ECO:0000313" key="5">
    <source>
        <dbReference type="EMBL" id="KMW57152.1"/>
    </source>
</evidence>
<dbReference type="AlphaFoldDB" id="A0A0J9E391"/>
<dbReference type="EMBL" id="LFTY01000002">
    <property type="protein sequence ID" value="KMW57152.1"/>
    <property type="molecule type" value="Genomic_DNA"/>
</dbReference>
<dbReference type="CDD" id="cd19979">
    <property type="entry name" value="PBP1_ABC_ligand_binding-like"/>
    <property type="match status" value="1"/>
</dbReference>
<gene>
    <name evidence="5" type="ORF">AIOL_002113</name>
</gene>
<accession>A0A0J9E391</accession>
<dbReference type="PATRIC" id="fig|1675527.3.peg.2227"/>
<keyword evidence="2" id="KW-0732">Signal</keyword>
<comment type="similarity">
    <text evidence="1">Belongs to the leucine-binding protein family.</text>
</comment>
<keyword evidence="3" id="KW-0029">Amino-acid transport</keyword>
<feature type="domain" description="Leucine-binding protein" evidence="4">
    <location>
        <begin position="24"/>
        <end position="220"/>
    </location>
</feature>
<sequence length="385" mass="41732">MAQAEPLELFVDADYSINHSAAGAIELGFRTALAEVGHRVGGHDLVLVPMDHRGNVKRSKRNLQQYLKSGTALAIVGGLHSPPYLSHREFINDNRILTLLPWSAAGPITRAQPGSENWIFRLSVDDFQSGGFLVREAVDRQGCENVALVLLDTGWGRANFGTLTAALAERGMEPTQTEYFSSAIGSASALSLAETIARSKPDCAIMLANWDNGAQVINALYERLPSLRLFSHWGIMGGRFTEVVPRETRDSMQIRVLQTCILRREHEGSPILKAALAAGAPDVASVAEIGAPTGFVHGYDLARVLLAAVEQASKTDAWSGDILAKRAAVHAALENLETPVEGILDRYAPPFSPYSELAPNAHEALGFDDLCMARFRPDGFLEHAE</sequence>
<keyword evidence="6" id="KW-1185">Reference proteome</keyword>
<keyword evidence="3" id="KW-0813">Transport</keyword>
<organism evidence="5 6">
    <name type="scientific">Candidatus Rhodobacter oscarellae</name>
    <dbReference type="NCBI Taxonomy" id="1675527"/>
    <lineage>
        <taxon>Bacteria</taxon>
        <taxon>Pseudomonadati</taxon>
        <taxon>Pseudomonadota</taxon>
        <taxon>Alphaproteobacteria</taxon>
        <taxon>Rhodobacterales</taxon>
        <taxon>Rhodobacter group</taxon>
        <taxon>Rhodobacter</taxon>
    </lineage>
</organism>
<evidence type="ECO:0000256" key="2">
    <source>
        <dbReference type="ARBA" id="ARBA00022729"/>
    </source>
</evidence>
<dbReference type="PANTHER" id="PTHR30483">
    <property type="entry name" value="LEUCINE-SPECIFIC-BINDING PROTEIN"/>
    <property type="match status" value="1"/>
</dbReference>
<dbReference type="GO" id="GO:0006865">
    <property type="term" value="P:amino acid transport"/>
    <property type="evidence" value="ECO:0007669"/>
    <property type="project" value="UniProtKB-KW"/>
</dbReference>
<reference evidence="5 6" key="1">
    <citation type="submission" date="2015-06" db="EMBL/GenBank/DDBJ databases">
        <title>Draft genome sequence of an Alphaproteobacteria species associated to the Mediterranean sponge Oscarella lobularis.</title>
        <authorList>
            <person name="Jourda C."/>
            <person name="Santini S."/>
            <person name="Claverie J.-M."/>
        </authorList>
    </citation>
    <scope>NUCLEOTIDE SEQUENCE [LARGE SCALE GENOMIC DNA]</scope>
    <source>
        <strain evidence="5">IGS</strain>
    </source>
</reference>
<comment type="caution">
    <text evidence="5">The sequence shown here is derived from an EMBL/GenBank/DDBJ whole genome shotgun (WGS) entry which is preliminary data.</text>
</comment>
<proteinExistence type="inferred from homology"/>
<dbReference type="SUPFAM" id="SSF53822">
    <property type="entry name" value="Periplasmic binding protein-like I"/>
    <property type="match status" value="1"/>
</dbReference>